<gene>
    <name evidence="2" type="ORF">KK1_003930</name>
</gene>
<dbReference type="Gramene" id="C.cajan_03847.t">
    <property type="protein sequence ID" value="C.cajan_03847.t.cds1"/>
    <property type="gene ID" value="C.cajan_03847"/>
</dbReference>
<evidence type="ECO:0000256" key="1">
    <source>
        <dbReference type="SAM" id="SignalP"/>
    </source>
</evidence>
<sequence length="107" mass="12085">MSRSRLLWFTFGFASTYAVFSQSLVKDLLVERIALTSHIDHHFRNLEARLSRIESSSSDPSPDKGTTPCPGLTILVFFSHFRVSNSDNRISCSKHFASLADFAYLIL</sequence>
<proteinExistence type="predicted"/>
<accession>A0A151SS94</accession>
<keyword evidence="1" id="KW-0732">Signal</keyword>
<feature type="signal peptide" evidence="1">
    <location>
        <begin position="1"/>
        <end position="18"/>
    </location>
</feature>
<dbReference type="EMBL" id="CM003613">
    <property type="protein sequence ID" value="KYP57663.1"/>
    <property type="molecule type" value="Genomic_DNA"/>
</dbReference>
<dbReference type="PANTHER" id="PTHR34970">
    <property type="entry name" value="ABC TRANSPORTER A FAMILY PROTEIN"/>
    <property type="match status" value="1"/>
</dbReference>
<protein>
    <submittedName>
        <fullName evidence="2">Uncharacterized protein</fullName>
    </submittedName>
</protein>
<dbReference type="AlphaFoldDB" id="A0A151SS94"/>
<name>A0A151SS94_CAJCA</name>
<evidence type="ECO:0000313" key="3">
    <source>
        <dbReference type="Proteomes" id="UP000075243"/>
    </source>
</evidence>
<dbReference type="PANTHER" id="PTHR34970:SF5">
    <property type="entry name" value="PROTEIN, PUTATIVE-RELATED"/>
    <property type="match status" value="1"/>
</dbReference>
<feature type="chain" id="PRO_5007588667" evidence="1">
    <location>
        <begin position="19"/>
        <end position="107"/>
    </location>
</feature>
<organism evidence="2 3">
    <name type="scientific">Cajanus cajan</name>
    <name type="common">Pigeon pea</name>
    <name type="synonym">Cajanus indicus</name>
    <dbReference type="NCBI Taxonomy" id="3821"/>
    <lineage>
        <taxon>Eukaryota</taxon>
        <taxon>Viridiplantae</taxon>
        <taxon>Streptophyta</taxon>
        <taxon>Embryophyta</taxon>
        <taxon>Tracheophyta</taxon>
        <taxon>Spermatophyta</taxon>
        <taxon>Magnoliopsida</taxon>
        <taxon>eudicotyledons</taxon>
        <taxon>Gunneridae</taxon>
        <taxon>Pentapetalae</taxon>
        <taxon>rosids</taxon>
        <taxon>fabids</taxon>
        <taxon>Fabales</taxon>
        <taxon>Fabaceae</taxon>
        <taxon>Papilionoideae</taxon>
        <taxon>50 kb inversion clade</taxon>
        <taxon>NPAAA clade</taxon>
        <taxon>indigoferoid/millettioid clade</taxon>
        <taxon>Phaseoleae</taxon>
        <taxon>Cajanus</taxon>
    </lineage>
</organism>
<evidence type="ECO:0000313" key="2">
    <source>
        <dbReference type="EMBL" id="KYP57663.1"/>
    </source>
</evidence>
<reference evidence="2 3" key="1">
    <citation type="journal article" date="2012" name="Nat. Biotechnol.">
        <title>Draft genome sequence of pigeonpea (Cajanus cajan), an orphan legume crop of resource-poor farmers.</title>
        <authorList>
            <person name="Varshney R.K."/>
            <person name="Chen W."/>
            <person name="Li Y."/>
            <person name="Bharti A.K."/>
            <person name="Saxena R.K."/>
            <person name="Schlueter J.A."/>
            <person name="Donoghue M.T."/>
            <person name="Azam S."/>
            <person name="Fan G."/>
            <person name="Whaley A.M."/>
            <person name="Farmer A.D."/>
            <person name="Sheridan J."/>
            <person name="Iwata A."/>
            <person name="Tuteja R."/>
            <person name="Penmetsa R.V."/>
            <person name="Wu W."/>
            <person name="Upadhyaya H.D."/>
            <person name="Yang S.P."/>
            <person name="Shah T."/>
            <person name="Saxena K.B."/>
            <person name="Michael T."/>
            <person name="McCombie W.R."/>
            <person name="Yang B."/>
            <person name="Zhang G."/>
            <person name="Yang H."/>
            <person name="Wang J."/>
            <person name="Spillane C."/>
            <person name="Cook D.R."/>
            <person name="May G.D."/>
            <person name="Xu X."/>
            <person name="Jackson S.A."/>
        </authorList>
    </citation>
    <scope>NUCLEOTIDE SEQUENCE [LARGE SCALE GENOMIC DNA]</scope>
    <source>
        <strain evidence="3">cv. Asha</strain>
    </source>
</reference>
<keyword evidence="3" id="KW-1185">Reference proteome</keyword>
<dbReference type="Proteomes" id="UP000075243">
    <property type="component" value="Chromosome 11"/>
</dbReference>
<dbReference type="STRING" id="3821.A0A151SS94"/>